<keyword evidence="11" id="KW-1185">Reference proteome</keyword>
<name>A0A7G7G9A0_9BACT</name>
<evidence type="ECO:0000256" key="1">
    <source>
        <dbReference type="ARBA" id="ARBA00004651"/>
    </source>
</evidence>
<dbReference type="CDD" id="cd17320">
    <property type="entry name" value="MFS_MdfA_MDR_like"/>
    <property type="match status" value="1"/>
</dbReference>
<dbReference type="AlphaFoldDB" id="A0A7G7G9A0"/>
<evidence type="ECO:0000256" key="5">
    <source>
        <dbReference type="ARBA" id="ARBA00022692"/>
    </source>
</evidence>
<dbReference type="InterPro" id="IPR036259">
    <property type="entry name" value="MFS_trans_sf"/>
</dbReference>
<evidence type="ECO:0000256" key="2">
    <source>
        <dbReference type="ARBA" id="ARBA00006236"/>
    </source>
</evidence>
<protein>
    <submittedName>
        <fullName evidence="10">Multidrug effflux MFS transporter</fullName>
    </submittedName>
</protein>
<reference evidence="10 11" key="1">
    <citation type="journal article" date="2018" name="Int. J. Syst. Evol. Microbiol.">
        <title>Adhaeribacter swui sp. nov., isolated from wet mud.</title>
        <authorList>
            <person name="Kim D.U."/>
            <person name="Kim K.W."/>
            <person name="Kang M.S."/>
            <person name="Kim J.Y."/>
            <person name="Jang J.H."/>
            <person name="Kim M.K."/>
        </authorList>
    </citation>
    <scope>NUCLEOTIDE SEQUENCE [LARGE SCALE GENOMIC DNA]</scope>
    <source>
        <strain evidence="10 11">KCTC 52873</strain>
    </source>
</reference>
<keyword evidence="6 8" id="KW-1133">Transmembrane helix</keyword>
<comment type="similarity">
    <text evidence="2">Belongs to the major facilitator superfamily. Bcr/CmlA family.</text>
</comment>
<dbReference type="NCBIfam" id="TIGR00710">
    <property type="entry name" value="efflux_Bcr_CflA"/>
    <property type="match status" value="1"/>
</dbReference>
<dbReference type="SUPFAM" id="SSF103473">
    <property type="entry name" value="MFS general substrate transporter"/>
    <property type="match status" value="1"/>
</dbReference>
<dbReference type="Gene3D" id="1.20.1720.10">
    <property type="entry name" value="Multidrug resistance protein D"/>
    <property type="match status" value="1"/>
</dbReference>
<dbReference type="GO" id="GO:0042910">
    <property type="term" value="F:xenobiotic transmembrane transporter activity"/>
    <property type="evidence" value="ECO:0007669"/>
    <property type="project" value="InterPro"/>
</dbReference>
<dbReference type="KEGG" id="aswu:HUW51_13760"/>
<evidence type="ECO:0000313" key="10">
    <source>
        <dbReference type="EMBL" id="QNF33734.1"/>
    </source>
</evidence>
<comment type="subcellular location">
    <subcellularLocation>
        <location evidence="1">Cell membrane</location>
        <topology evidence="1">Multi-pass membrane protein</topology>
    </subcellularLocation>
</comment>
<evidence type="ECO:0000256" key="3">
    <source>
        <dbReference type="ARBA" id="ARBA00022448"/>
    </source>
</evidence>
<keyword evidence="5 8" id="KW-0812">Transmembrane</keyword>
<evidence type="ECO:0000256" key="6">
    <source>
        <dbReference type="ARBA" id="ARBA00022989"/>
    </source>
</evidence>
<dbReference type="PANTHER" id="PTHR23502">
    <property type="entry name" value="MAJOR FACILITATOR SUPERFAMILY"/>
    <property type="match status" value="1"/>
</dbReference>
<dbReference type="InterPro" id="IPR011701">
    <property type="entry name" value="MFS"/>
</dbReference>
<dbReference type="RefSeq" id="WP_185270217.1">
    <property type="nucleotide sequence ID" value="NZ_CP055156.1"/>
</dbReference>
<dbReference type="PROSITE" id="PS50850">
    <property type="entry name" value="MFS"/>
    <property type="match status" value="1"/>
</dbReference>
<accession>A0A7G7G9A0</accession>
<evidence type="ECO:0000256" key="8">
    <source>
        <dbReference type="SAM" id="Phobius"/>
    </source>
</evidence>
<dbReference type="InterPro" id="IPR004812">
    <property type="entry name" value="Efflux_drug-R_Bcr/CmlA"/>
</dbReference>
<sequence length="398" mass="43084">MLYQATAPSTTSRYTLLIILTLGILTAIGSISIDMYLPAFPVMARYFNVPMVRMENSVTIFLFGMAFGQLFLGPLSDVWGRMRPLKAGLLVYILCATASVLTGNFTSFLIWRFLQGLAGSACQVIARALVNDLYGDKKAAHVFTLLQIIMGISPILAPMIGGFLAEAATWKYLFLIMALISGVALLGCYTILPPGKTPAENKGLHWSTIRLGYRQAIISPAFVNYALVRAISNSAAFSFVTASPFVFTQLYHLSKKQYGFMFSGLALGIILAGIGNTFLLKRFPVKSITRFGIIVQMLAGLAGFFIIFYQGPLIALVGVLLLFLSMLGLILPNATALYLAAVPAYNGSASALVGSMSYLSAFLITSLLSLLHNHTAYPMIGMMGGCTLLAFLCLKYKN</sequence>
<feature type="transmembrane region" description="Helical" evidence="8">
    <location>
        <begin position="291"/>
        <end position="309"/>
    </location>
</feature>
<keyword evidence="4" id="KW-1003">Cell membrane</keyword>
<feature type="transmembrane region" description="Helical" evidence="8">
    <location>
        <begin position="351"/>
        <end position="370"/>
    </location>
</feature>
<evidence type="ECO:0000259" key="9">
    <source>
        <dbReference type="PROSITE" id="PS50850"/>
    </source>
</evidence>
<dbReference type="EMBL" id="CP055156">
    <property type="protein sequence ID" value="QNF33734.1"/>
    <property type="molecule type" value="Genomic_DNA"/>
</dbReference>
<dbReference type="Pfam" id="PF07690">
    <property type="entry name" value="MFS_1"/>
    <property type="match status" value="1"/>
</dbReference>
<gene>
    <name evidence="10" type="ORF">HUW51_13760</name>
</gene>
<dbReference type="GO" id="GO:0005886">
    <property type="term" value="C:plasma membrane"/>
    <property type="evidence" value="ECO:0007669"/>
    <property type="project" value="UniProtKB-SubCell"/>
</dbReference>
<evidence type="ECO:0000256" key="7">
    <source>
        <dbReference type="ARBA" id="ARBA00023136"/>
    </source>
</evidence>
<dbReference type="InterPro" id="IPR020846">
    <property type="entry name" value="MFS_dom"/>
</dbReference>
<dbReference type="Proteomes" id="UP000515237">
    <property type="component" value="Chromosome"/>
</dbReference>
<feature type="transmembrane region" description="Helical" evidence="8">
    <location>
        <begin position="376"/>
        <end position="394"/>
    </location>
</feature>
<feature type="transmembrane region" description="Helical" evidence="8">
    <location>
        <begin position="139"/>
        <end position="165"/>
    </location>
</feature>
<evidence type="ECO:0000256" key="4">
    <source>
        <dbReference type="ARBA" id="ARBA00022475"/>
    </source>
</evidence>
<feature type="transmembrane region" description="Helical" evidence="8">
    <location>
        <begin position="87"/>
        <end position="111"/>
    </location>
</feature>
<feature type="domain" description="Major facilitator superfamily (MFS) profile" evidence="9">
    <location>
        <begin position="15"/>
        <end position="398"/>
    </location>
</feature>
<dbReference type="GO" id="GO:1990961">
    <property type="term" value="P:xenobiotic detoxification by transmembrane export across the plasma membrane"/>
    <property type="evidence" value="ECO:0007669"/>
    <property type="project" value="InterPro"/>
</dbReference>
<feature type="transmembrane region" description="Helical" evidence="8">
    <location>
        <begin position="14"/>
        <end position="37"/>
    </location>
</feature>
<proteinExistence type="inferred from homology"/>
<organism evidence="10 11">
    <name type="scientific">Adhaeribacter swui</name>
    <dbReference type="NCBI Taxonomy" id="2086471"/>
    <lineage>
        <taxon>Bacteria</taxon>
        <taxon>Pseudomonadati</taxon>
        <taxon>Bacteroidota</taxon>
        <taxon>Cytophagia</taxon>
        <taxon>Cytophagales</taxon>
        <taxon>Hymenobacteraceae</taxon>
        <taxon>Adhaeribacter</taxon>
    </lineage>
</organism>
<keyword evidence="7 8" id="KW-0472">Membrane</keyword>
<keyword evidence="3" id="KW-0813">Transport</keyword>
<feature type="transmembrane region" description="Helical" evidence="8">
    <location>
        <begin position="172"/>
        <end position="192"/>
    </location>
</feature>
<feature type="transmembrane region" description="Helical" evidence="8">
    <location>
        <begin position="315"/>
        <end position="339"/>
    </location>
</feature>
<evidence type="ECO:0000313" key="11">
    <source>
        <dbReference type="Proteomes" id="UP000515237"/>
    </source>
</evidence>
<feature type="transmembrane region" description="Helical" evidence="8">
    <location>
        <begin position="258"/>
        <end position="279"/>
    </location>
</feature>
<dbReference type="PANTHER" id="PTHR23502:SF132">
    <property type="entry name" value="POLYAMINE TRANSPORTER 2-RELATED"/>
    <property type="match status" value="1"/>
</dbReference>
<feature type="transmembrane region" description="Helical" evidence="8">
    <location>
        <begin position="57"/>
        <end position="75"/>
    </location>
</feature>